<name>A0A127A297_9MICC</name>
<organism evidence="2 3">
    <name type="scientific">Sinomonas atrocyanea</name>
    <dbReference type="NCBI Taxonomy" id="37927"/>
    <lineage>
        <taxon>Bacteria</taxon>
        <taxon>Bacillati</taxon>
        <taxon>Actinomycetota</taxon>
        <taxon>Actinomycetes</taxon>
        <taxon>Micrococcales</taxon>
        <taxon>Micrococcaceae</taxon>
        <taxon>Sinomonas</taxon>
    </lineage>
</organism>
<keyword evidence="3" id="KW-1185">Reference proteome</keyword>
<dbReference type="InterPro" id="IPR050789">
    <property type="entry name" value="Diverse_Enzym_Activities"/>
</dbReference>
<proteinExistence type="predicted"/>
<reference evidence="2 3" key="1">
    <citation type="submission" date="2016-02" db="EMBL/GenBank/DDBJ databases">
        <title>Complete genome of Sinomonas atrocyanea KCTC 3377.</title>
        <authorList>
            <person name="Kim K.M."/>
        </authorList>
    </citation>
    <scope>NUCLEOTIDE SEQUENCE [LARGE SCALE GENOMIC DNA]</scope>
    <source>
        <strain evidence="2 3">KCTC 3377</strain>
    </source>
</reference>
<dbReference type="AlphaFoldDB" id="A0A127A297"/>
<dbReference type="SUPFAM" id="SSF56601">
    <property type="entry name" value="beta-lactamase/transpeptidase-like"/>
    <property type="match status" value="1"/>
</dbReference>
<evidence type="ECO:0000313" key="2">
    <source>
        <dbReference type="EMBL" id="AMM32914.1"/>
    </source>
</evidence>
<dbReference type="Gene3D" id="3.40.710.10">
    <property type="entry name" value="DD-peptidase/beta-lactamase superfamily"/>
    <property type="match status" value="1"/>
</dbReference>
<dbReference type="InterPro" id="IPR001466">
    <property type="entry name" value="Beta-lactam-related"/>
</dbReference>
<protein>
    <submittedName>
        <fullName evidence="2">Beta-lactamase</fullName>
    </submittedName>
</protein>
<dbReference type="PANTHER" id="PTHR43283:SF7">
    <property type="entry name" value="BETA-LACTAMASE-RELATED DOMAIN-CONTAINING PROTEIN"/>
    <property type="match status" value="1"/>
</dbReference>
<dbReference type="PANTHER" id="PTHR43283">
    <property type="entry name" value="BETA-LACTAMASE-RELATED"/>
    <property type="match status" value="1"/>
</dbReference>
<sequence length="384" mass="42533">MEHARRRQDPEALRAHFLQSSETTPTRRVWRGAGGPWHLQSEAQDLGSLELAGDGLRTLDSFLAESESTAILVLHRGNVVYERYMRGMRPHDLHVTASMSKSLVGLLGAVLARERQLDRGRALHHYVPELAGTAFGDAAVDHLLHMATAVRYEGRPFNKESEAQRFFTAVGILPRPHDYNGPRNLMERLSTAHAEHEPGTIFRYENGNTEALAEAIRRVTGASLSELLSDVLWSKIGAQEDALFGLDGQRREIACGRFAATLRDIARVGELLRCGGALGAHQVLPEEIVRGIPTIPAGPAHDVLGPGDRRINSPVMAYHDFWWVPYNDEGAFVARGRSGQRLYVSPERETVIAHFGAHVIDPAVPVPQFEHVFRQIAHHLSHGS</sequence>
<evidence type="ECO:0000313" key="3">
    <source>
        <dbReference type="Proteomes" id="UP000070134"/>
    </source>
</evidence>
<dbReference type="RefSeq" id="WP_066498053.1">
    <property type="nucleotide sequence ID" value="NZ_BJMO01000035.1"/>
</dbReference>
<dbReference type="OrthoDB" id="9814204at2"/>
<dbReference type="STRING" id="37927.SA2016_2245"/>
<dbReference type="Proteomes" id="UP000070134">
    <property type="component" value="Chromosome"/>
</dbReference>
<dbReference type="EMBL" id="CP014518">
    <property type="protein sequence ID" value="AMM32914.1"/>
    <property type="molecule type" value="Genomic_DNA"/>
</dbReference>
<dbReference type="Pfam" id="PF00144">
    <property type="entry name" value="Beta-lactamase"/>
    <property type="match status" value="1"/>
</dbReference>
<dbReference type="InterPro" id="IPR012338">
    <property type="entry name" value="Beta-lactam/transpept-like"/>
</dbReference>
<accession>A0A127A297</accession>
<evidence type="ECO:0000259" key="1">
    <source>
        <dbReference type="Pfam" id="PF00144"/>
    </source>
</evidence>
<gene>
    <name evidence="2" type="ORF">SA2016_2245</name>
</gene>
<feature type="domain" description="Beta-lactamase-related" evidence="1">
    <location>
        <begin position="67"/>
        <end position="353"/>
    </location>
</feature>
<dbReference type="KEGG" id="satk:SA2016_2245"/>